<dbReference type="InterPro" id="IPR012944">
    <property type="entry name" value="SusD_RagB_dom"/>
</dbReference>
<keyword evidence="3" id="KW-0732">Signal</keyword>
<dbReference type="Gene3D" id="1.25.40.900">
    <property type="match status" value="1"/>
</dbReference>
<evidence type="ECO:0000313" key="8">
    <source>
        <dbReference type="EMBL" id="PXY02779.1"/>
    </source>
</evidence>
<evidence type="ECO:0008006" key="10">
    <source>
        <dbReference type="Google" id="ProtNLM"/>
    </source>
</evidence>
<dbReference type="Gene3D" id="2.20.20.130">
    <property type="match status" value="1"/>
</dbReference>
<gene>
    <name evidence="8" type="ORF">DF185_01415</name>
</gene>
<dbReference type="SUPFAM" id="SSF48452">
    <property type="entry name" value="TPR-like"/>
    <property type="match status" value="1"/>
</dbReference>
<dbReference type="Pfam" id="PF07980">
    <property type="entry name" value="SusD_RagB"/>
    <property type="match status" value="1"/>
</dbReference>
<name>A0A2V4A1X8_9BACT</name>
<dbReference type="InterPro" id="IPR011990">
    <property type="entry name" value="TPR-like_helical_dom_sf"/>
</dbReference>
<comment type="caution">
    <text evidence="8">The sequence shown here is derived from an EMBL/GenBank/DDBJ whole genome shotgun (WGS) entry which is preliminary data.</text>
</comment>
<evidence type="ECO:0000256" key="3">
    <source>
        <dbReference type="ARBA" id="ARBA00022729"/>
    </source>
</evidence>
<evidence type="ECO:0000259" key="7">
    <source>
        <dbReference type="Pfam" id="PF14322"/>
    </source>
</evidence>
<dbReference type="PROSITE" id="PS51257">
    <property type="entry name" value="PROKAR_LIPOPROTEIN"/>
    <property type="match status" value="1"/>
</dbReference>
<evidence type="ECO:0000256" key="5">
    <source>
        <dbReference type="ARBA" id="ARBA00023237"/>
    </source>
</evidence>
<dbReference type="GO" id="GO:0009279">
    <property type="term" value="C:cell outer membrane"/>
    <property type="evidence" value="ECO:0007669"/>
    <property type="project" value="UniProtKB-SubCell"/>
</dbReference>
<dbReference type="Gene3D" id="1.25.40.390">
    <property type="match status" value="1"/>
</dbReference>
<dbReference type="Proteomes" id="UP000248079">
    <property type="component" value="Unassembled WGS sequence"/>
</dbReference>
<dbReference type="Pfam" id="PF14322">
    <property type="entry name" value="SusD-like_3"/>
    <property type="match status" value="1"/>
</dbReference>
<dbReference type="OrthoDB" id="649940at2"/>
<dbReference type="AlphaFoldDB" id="A0A2V4A1X8"/>
<keyword evidence="5" id="KW-0998">Cell outer membrane</keyword>
<comment type="subcellular location">
    <subcellularLocation>
        <location evidence="1">Cell outer membrane</location>
    </subcellularLocation>
</comment>
<keyword evidence="4" id="KW-0472">Membrane</keyword>
<dbReference type="EMBL" id="QFLI01000001">
    <property type="protein sequence ID" value="PXY02779.1"/>
    <property type="molecule type" value="Genomic_DNA"/>
</dbReference>
<dbReference type="InterPro" id="IPR033985">
    <property type="entry name" value="SusD-like_N"/>
</dbReference>
<comment type="similarity">
    <text evidence="2">Belongs to the SusD family.</text>
</comment>
<protein>
    <recommendedName>
        <fullName evidence="10">RagB/SusD family nutrient uptake outer membrane protein</fullName>
    </recommendedName>
</protein>
<evidence type="ECO:0000256" key="1">
    <source>
        <dbReference type="ARBA" id="ARBA00004442"/>
    </source>
</evidence>
<sequence>MKNIIYIGILVLGLSSCSDFLDIEDETKISNDKLFSTLNGVDEALNGTYYELGNASYYGKDMIITPEIKGGNLKVNNISFANSKSYNYLPSFEFTHTVKGESDYMSDFYKHLYRVISYANNVIENIESAEDATEIEKAQAEAEAKAIRAMVHFDLTRFYAQPYSYTSNAQHLGVAYMHRNIRYDELVARDLLFDNYENIIADLVYAEENLGTAIGVEGASYTKAYMSKLAVQALLARVYLYKRDWERARLYATKVIEDGEVSLLSTAEFVESFTKQNPTREDIFIVDNSGRKIGAPLSDIIGISEARTSLFLLPSNDIIDLYDEGDVRGDLFDVQMEAQLTKKWIEFADQDNHISVLRLAEMFLIRAEASLNLPVRDEVQARADLNVIRKRANPNAENLQLSGFALDEELFNERRRELAFEGHLFFDIARMGRNLRRVDCNARENINIDYPNNLFVLPIPEDAIEFNDRMEQNPGY</sequence>
<keyword evidence="9" id="KW-1185">Reference proteome</keyword>
<evidence type="ECO:0000256" key="4">
    <source>
        <dbReference type="ARBA" id="ARBA00023136"/>
    </source>
</evidence>
<feature type="domain" description="SusD-like N-terminal" evidence="7">
    <location>
        <begin position="19"/>
        <end position="240"/>
    </location>
</feature>
<reference evidence="8 9" key="1">
    <citation type="submission" date="2018-05" db="EMBL/GenBank/DDBJ databases">
        <title>Marinifilum breve JC075T sp. nov., a marine bacterium isolated from Yongle Blue Hole in the South China Sea.</title>
        <authorList>
            <person name="Fu T."/>
        </authorList>
    </citation>
    <scope>NUCLEOTIDE SEQUENCE [LARGE SCALE GENOMIC DNA]</scope>
    <source>
        <strain evidence="8 9">JC075</strain>
    </source>
</reference>
<dbReference type="RefSeq" id="WP_110358938.1">
    <property type="nucleotide sequence ID" value="NZ_QFLI01000001.1"/>
</dbReference>
<evidence type="ECO:0000313" key="9">
    <source>
        <dbReference type="Proteomes" id="UP000248079"/>
    </source>
</evidence>
<evidence type="ECO:0000256" key="2">
    <source>
        <dbReference type="ARBA" id="ARBA00006275"/>
    </source>
</evidence>
<accession>A0A2V4A1X8</accession>
<proteinExistence type="inferred from homology"/>
<evidence type="ECO:0000259" key="6">
    <source>
        <dbReference type="Pfam" id="PF07980"/>
    </source>
</evidence>
<feature type="domain" description="RagB/SusD" evidence="6">
    <location>
        <begin position="350"/>
        <end position="476"/>
    </location>
</feature>
<organism evidence="8 9">
    <name type="scientific">Marinifilum breve</name>
    <dbReference type="NCBI Taxonomy" id="2184082"/>
    <lineage>
        <taxon>Bacteria</taxon>
        <taxon>Pseudomonadati</taxon>
        <taxon>Bacteroidota</taxon>
        <taxon>Bacteroidia</taxon>
        <taxon>Marinilabiliales</taxon>
        <taxon>Marinifilaceae</taxon>
    </lineage>
</organism>